<evidence type="ECO:0000256" key="6">
    <source>
        <dbReference type="SAM" id="MobiDB-lite"/>
    </source>
</evidence>
<protein>
    <submittedName>
        <fullName evidence="8">DNA helicase IV</fullName>
    </submittedName>
</protein>
<name>A0ABT9L6E5_9ACTN</name>
<evidence type="ECO:0000256" key="3">
    <source>
        <dbReference type="ARBA" id="ARBA00022806"/>
    </source>
</evidence>
<dbReference type="Proteomes" id="UP001234880">
    <property type="component" value="Unassembled WGS sequence"/>
</dbReference>
<keyword evidence="3 5" id="KW-0347">Helicase</keyword>
<dbReference type="PANTHER" id="PTHR11070">
    <property type="entry name" value="UVRD / RECB / PCRA DNA HELICASE FAMILY MEMBER"/>
    <property type="match status" value="1"/>
</dbReference>
<keyword evidence="4 5" id="KW-0067">ATP-binding</keyword>
<dbReference type="PROSITE" id="PS51198">
    <property type="entry name" value="UVRD_HELICASE_ATP_BIND"/>
    <property type="match status" value="1"/>
</dbReference>
<dbReference type="InterPro" id="IPR027351">
    <property type="entry name" value="(+)RNA_virus_helicase_core_dom"/>
</dbReference>
<sequence length="744" mass="80821">MSDIRNGGTHDTEYGQPSWIQSWDIVSTSKSRLTFRELLTVWCGSNRRSPLLSKMNDPAARAVESEQDYVSSLYALLTERLSEARVHRASVLKAPADSANEAYEREIAAERLAKEIGRLEGAEKGLVFGRIDWTDGTALRIGRIGLHREEDDLPLLVDWRANAARPFYEATPVHPMGLRRRRHLRLEERTVISVSDELLDGTAPTDEDVVGDGPLTEALSARRTGRMQAAVATLQAEQDEIVRSAHRGVTVVQGGPGTGKTVVALHRAAYVLYAFPRAAEEGVLVVGPNARFLDYISQVLPSLGENDVVLATCQELAAVPTDTVDPFDTARLKGGSDLADALAGLLRAHQAPDGDFTVRVGQERVHLSGEEVATARDAAVTAATGHNPARQVFKELLVDAVTDAMQRDMGDLLEQIDADAERMTGINLDRFTGAAQLRAEGAAGSGPVHELDLDAIRADLLDDTGVDRAVEVLWPRLVPGDLVKALLTNADALAEHLPRLTARERSVLLRGPDDPWTDADAPLLDEAASLVDGPPERTYGHVVVDEAQELTAMQWRMIVRRCPSRSMTLVGDFAQAGPVATARDWKEALSPHVGPRFTLHELTVSYRTTQQILESVRDLLTRIAPDQKPTRSLRSGESPRTVTTPPDGLVAAVVQELRAQSTAHPGELLGVICADTRVSELTAQGAAHHARIVPASEARGLEFDGIVVVNPEEIITNRPGGERDLYVALTRATKRLCTITVRPA</sequence>
<evidence type="ECO:0000256" key="4">
    <source>
        <dbReference type="ARBA" id="ARBA00022840"/>
    </source>
</evidence>
<dbReference type="EMBL" id="JAURUE010000002">
    <property type="protein sequence ID" value="MDP9616219.1"/>
    <property type="molecule type" value="Genomic_DNA"/>
</dbReference>
<feature type="binding site" evidence="5">
    <location>
        <begin position="254"/>
        <end position="261"/>
    </location>
    <ligand>
        <name>ATP</name>
        <dbReference type="ChEBI" id="CHEBI:30616"/>
    </ligand>
</feature>
<gene>
    <name evidence="8" type="ORF">JOF35_008557</name>
</gene>
<dbReference type="Gene3D" id="3.40.50.300">
    <property type="entry name" value="P-loop containing nucleotide triphosphate hydrolases"/>
    <property type="match status" value="2"/>
</dbReference>
<feature type="region of interest" description="Disordered" evidence="6">
    <location>
        <begin position="625"/>
        <end position="646"/>
    </location>
</feature>
<dbReference type="InterPro" id="IPR000212">
    <property type="entry name" value="DNA_helicase_UvrD/REP"/>
</dbReference>
<reference evidence="8 9" key="1">
    <citation type="submission" date="2023-07" db="EMBL/GenBank/DDBJ databases">
        <title>Sequencing the genomes of 1000 actinobacteria strains.</title>
        <authorList>
            <person name="Klenk H.-P."/>
        </authorList>
    </citation>
    <scope>NUCLEOTIDE SEQUENCE [LARGE SCALE GENOMIC DNA]</scope>
    <source>
        <strain evidence="8 9">DSM 41600</strain>
    </source>
</reference>
<dbReference type="GO" id="GO:0004386">
    <property type="term" value="F:helicase activity"/>
    <property type="evidence" value="ECO:0007669"/>
    <property type="project" value="UniProtKB-KW"/>
</dbReference>
<dbReference type="InterPro" id="IPR027417">
    <property type="entry name" value="P-loop_NTPase"/>
</dbReference>
<dbReference type="Pfam" id="PF01443">
    <property type="entry name" value="Viral_helicase1"/>
    <property type="match status" value="1"/>
</dbReference>
<evidence type="ECO:0000313" key="9">
    <source>
        <dbReference type="Proteomes" id="UP001234880"/>
    </source>
</evidence>
<dbReference type="InterPro" id="IPR014016">
    <property type="entry name" value="UvrD-like_ATP-bd"/>
</dbReference>
<keyword evidence="2 5" id="KW-0378">Hydrolase</keyword>
<accession>A0ABT9L6E5</accession>
<dbReference type="PANTHER" id="PTHR11070:SF45">
    <property type="entry name" value="DNA 3'-5' HELICASE"/>
    <property type="match status" value="1"/>
</dbReference>
<organism evidence="8 9">
    <name type="scientific">Streptomyces demainii</name>
    <dbReference type="NCBI Taxonomy" id="588122"/>
    <lineage>
        <taxon>Bacteria</taxon>
        <taxon>Bacillati</taxon>
        <taxon>Actinomycetota</taxon>
        <taxon>Actinomycetes</taxon>
        <taxon>Kitasatosporales</taxon>
        <taxon>Streptomycetaceae</taxon>
        <taxon>Streptomyces</taxon>
    </lineage>
</organism>
<feature type="compositionally biased region" description="Polar residues" evidence="6">
    <location>
        <begin position="630"/>
        <end position="644"/>
    </location>
</feature>
<evidence type="ECO:0000256" key="1">
    <source>
        <dbReference type="ARBA" id="ARBA00022741"/>
    </source>
</evidence>
<dbReference type="SUPFAM" id="SSF52540">
    <property type="entry name" value="P-loop containing nucleoside triphosphate hydrolases"/>
    <property type="match status" value="1"/>
</dbReference>
<comment type="caution">
    <text evidence="8">The sequence shown here is derived from an EMBL/GenBank/DDBJ whole genome shotgun (WGS) entry which is preliminary data.</text>
</comment>
<evidence type="ECO:0000256" key="5">
    <source>
        <dbReference type="PROSITE-ProRule" id="PRU00560"/>
    </source>
</evidence>
<keyword evidence="9" id="KW-1185">Reference proteome</keyword>
<keyword evidence="1 5" id="KW-0547">Nucleotide-binding</keyword>
<evidence type="ECO:0000313" key="8">
    <source>
        <dbReference type="EMBL" id="MDP9616219.1"/>
    </source>
</evidence>
<feature type="domain" description="UvrD-like helicase ATP-binding" evidence="7">
    <location>
        <begin position="233"/>
        <end position="609"/>
    </location>
</feature>
<evidence type="ECO:0000256" key="2">
    <source>
        <dbReference type="ARBA" id="ARBA00022801"/>
    </source>
</evidence>
<evidence type="ECO:0000259" key="7">
    <source>
        <dbReference type="PROSITE" id="PS51198"/>
    </source>
</evidence>
<proteinExistence type="predicted"/>